<reference evidence="1" key="1">
    <citation type="journal article" date="2014" name="Int. J. Syst. Evol. Microbiol.">
        <title>Complete genome sequence of Corynebacterium casei LMG S-19264T (=DSM 44701T), isolated from a smear-ripened cheese.</title>
        <authorList>
            <consortium name="US DOE Joint Genome Institute (JGI-PGF)"/>
            <person name="Walter F."/>
            <person name="Albersmeier A."/>
            <person name="Kalinowski J."/>
            <person name="Ruckert C."/>
        </authorList>
    </citation>
    <scope>NUCLEOTIDE SEQUENCE</scope>
    <source>
        <strain evidence="1">CGMCC 4.7110</strain>
    </source>
</reference>
<accession>A0A917XPM8</accession>
<organism evidence="1 2">
    <name type="scientific">Streptomyces fuscichromogenes</name>
    <dbReference type="NCBI Taxonomy" id="1324013"/>
    <lineage>
        <taxon>Bacteria</taxon>
        <taxon>Bacillati</taxon>
        <taxon>Actinomycetota</taxon>
        <taxon>Actinomycetes</taxon>
        <taxon>Kitasatosporales</taxon>
        <taxon>Streptomycetaceae</taxon>
        <taxon>Streptomyces</taxon>
    </lineage>
</organism>
<sequence length="100" mass="11291">MFVPQTVYAIACDGCGARCRLPDEDDERDYELHLPEQELEAALARHIESQGWTIASRHHCAACAKQRGDDLMERLAIETTHEPLFELTDLPSPADRDPET</sequence>
<protein>
    <submittedName>
        <fullName evidence="1">Uncharacterized protein</fullName>
    </submittedName>
</protein>
<dbReference type="Proteomes" id="UP000653411">
    <property type="component" value="Unassembled WGS sequence"/>
</dbReference>
<keyword evidence="2" id="KW-1185">Reference proteome</keyword>
<dbReference type="RefSeq" id="WP_189269720.1">
    <property type="nucleotide sequence ID" value="NZ_BMML01000063.1"/>
</dbReference>
<evidence type="ECO:0000313" key="2">
    <source>
        <dbReference type="Proteomes" id="UP000653411"/>
    </source>
</evidence>
<dbReference type="AlphaFoldDB" id="A0A917XPM8"/>
<proteinExistence type="predicted"/>
<gene>
    <name evidence="1" type="ORF">GCM10011578_100530</name>
</gene>
<name>A0A917XPM8_9ACTN</name>
<comment type="caution">
    <text evidence="1">The sequence shown here is derived from an EMBL/GenBank/DDBJ whole genome shotgun (WGS) entry which is preliminary data.</text>
</comment>
<reference evidence="1" key="2">
    <citation type="submission" date="2020-09" db="EMBL/GenBank/DDBJ databases">
        <authorList>
            <person name="Sun Q."/>
            <person name="Zhou Y."/>
        </authorList>
    </citation>
    <scope>NUCLEOTIDE SEQUENCE</scope>
    <source>
        <strain evidence="1">CGMCC 4.7110</strain>
    </source>
</reference>
<evidence type="ECO:0000313" key="1">
    <source>
        <dbReference type="EMBL" id="GGN47143.1"/>
    </source>
</evidence>
<dbReference type="EMBL" id="BMML01000063">
    <property type="protein sequence ID" value="GGN47143.1"/>
    <property type="molecule type" value="Genomic_DNA"/>
</dbReference>